<dbReference type="Gene3D" id="1.10.260.40">
    <property type="entry name" value="lambda repressor-like DNA-binding domains"/>
    <property type="match status" value="1"/>
</dbReference>
<dbReference type="CDD" id="cd00093">
    <property type="entry name" value="HTH_XRE"/>
    <property type="match status" value="1"/>
</dbReference>
<dbReference type="InterPro" id="IPR001387">
    <property type="entry name" value="Cro/C1-type_HTH"/>
</dbReference>
<dbReference type="InterPro" id="IPR010982">
    <property type="entry name" value="Lambda_DNA-bd_dom_sf"/>
</dbReference>
<organism evidence="2 4">
    <name type="scientific">Comamonas thiooxydans</name>
    <dbReference type="NCBI Taxonomy" id="363952"/>
    <lineage>
        <taxon>Bacteria</taxon>
        <taxon>Pseudomonadati</taxon>
        <taxon>Pseudomonadota</taxon>
        <taxon>Betaproteobacteria</taxon>
        <taxon>Burkholderiales</taxon>
        <taxon>Comamonadaceae</taxon>
        <taxon>Comamonas</taxon>
    </lineage>
</organism>
<protein>
    <submittedName>
        <fullName evidence="3">Helix-turn-helix domain-containing protein</fullName>
    </submittedName>
    <submittedName>
        <fullName evidence="2">Transcriptional regulator</fullName>
    </submittedName>
</protein>
<dbReference type="EMBL" id="JAOCEK010000043">
    <property type="protein sequence ID" value="MDH1337505.1"/>
    <property type="molecule type" value="Genomic_DNA"/>
</dbReference>
<evidence type="ECO:0000313" key="2">
    <source>
        <dbReference type="EMBL" id="KGH10263.1"/>
    </source>
</evidence>
<feature type="compositionally biased region" description="Polar residues" evidence="1">
    <location>
        <begin position="92"/>
        <end position="102"/>
    </location>
</feature>
<dbReference type="Proteomes" id="UP000029549">
    <property type="component" value="Unassembled WGS sequence"/>
</dbReference>
<dbReference type="GO" id="GO:0003677">
    <property type="term" value="F:DNA binding"/>
    <property type="evidence" value="ECO:0007669"/>
    <property type="project" value="InterPro"/>
</dbReference>
<accession>A0A0E3BZ30</accession>
<sequence length="102" mass="11004">MQHTIQSVADLGLVLRAVRKSQGLRLDDLAGSAGVGHVFAREVEHGKETVQMGRVLKLLEEAGIKLSVEIPSDALEHLQALQATGLKPLKPRTSSNNKQTQS</sequence>
<proteinExistence type="predicted"/>
<evidence type="ECO:0000313" key="4">
    <source>
        <dbReference type="Proteomes" id="UP000029549"/>
    </source>
</evidence>
<dbReference type="SUPFAM" id="SSF47413">
    <property type="entry name" value="lambda repressor-like DNA-binding domains"/>
    <property type="match status" value="1"/>
</dbReference>
<dbReference type="AlphaFoldDB" id="A0A0K6IDR5"/>
<keyword evidence="4" id="KW-1185">Reference proteome</keyword>
<feature type="region of interest" description="Disordered" evidence="1">
    <location>
        <begin position="83"/>
        <end position="102"/>
    </location>
</feature>
<name>A0A0K6IDR5_9BURK</name>
<evidence type="ECO:0000256" key="1">
    <source>
        <dbReference type="SAM" id="MobiDB-lite"/>
    </source>
</evidence>
<comment type="caution">
    <text evidence="2">The sequence shown here is derived from an EMBL/GenBank/DDBJ whole genome shotgun (WGS) entry which is preliminary data.</text>
</comment>
<evidence type="ECO:0000313" key="3">
    <source>
        <dbReference type="EMBL" id="MDH1337505.1"/>
    </source>
</evidence>
<gene>
    <name evidence="3" type="ORF">N5D63_25560</name>
    <name evidence="2" type="ORF">P608_15230</name>
</gene>
<reference evidence="3" key="2">
    <citation type="submission" date="2022-09" db="EMBL/GenBank/DDBJ databases">
        <title>Intensive care unit water sources are persistently colonized with multi-drug resistant bacteria and are the site of extensive horizontal gene transfer of antibiotic resistance genes.</title>
        <authorList>
            <person name="Diorio-Toth L."/>
        </authorList>
    </citation>
    <scope>NUCLEOTIDE SEQUENCE</scope>
    <source>
        <strain evidence="3">GD03832</strain>
    </source>
</reference>
<dbReference type="Proteomes" id="UP001161065">
    <property type="component" value="Unassembled WGS sequence"/>
</dbReference>
<dbReference type="EMBL" id="AWTP01000116">
    <property type="protein sequence ID" value="KGH10263.1"/>
    <property type="molecule type" value="Genomic_DNA"/>
</dbReference>
<accession>A0A0K6IDR5</accession>
<dbReference type="RefSeq" id="WP_034395508.1">
    <property type="nucleotide sequence ID" value="NZ_AWTM01000084.1"/>
</dbReference>
<reference evidence="2 4" key="1">
    <citation type="submission" date="2013-09" db="EMBL/GenBank/DDBJ databases">
        <title>High correlation between genotypes and phenotypes of environmental bacteria Comamonas testosteroni strains.</title>
        <authorList>
            <person name="Liu L."/>
            <person name="Zhu W."/>
            <person name="Xia X."/>
            <person name="Xu B."/>
            <person name="Luo M."/>
            <person name="Wang G."/>
        </authorList>
    </citation>
    <scope>NUCLEOTIDE SEQUENCE [LARGE SCALE GENOMIC DNA]</scope>
    <source>
        <strain evidence="2 4">DF2</strain>
    </source>
</reference>